<proteinExistence type="predicted"/>
<dbReference type="InterPro" id="IPR026870">
    <property type="entry name" value="Zinc_ribbon_dom"/>
</dbReference>
<keyword evidence="1" id="KW-0812">Transmembrane</keyword>
<comment type="caution">
    <text evidence="3">The sequence shown here is derived from an EMBL/GenBank/DDBJ whole genome shotgun (WGS) entry which is preliminary data.</text>
</comment>
<protein>
    <submittedName>
        <fullName evidence="3">Zinc ribbon domain-containing protein</fullName>
    </submittedName>
</protein>
<dbReference type="RefSeq" id="WP_102195359.1">
    <property type="nucleotide sequence ID" value="NZ_NIPR01000005.1"/>
</dbReference>
<accession>A0A2N7AW99</accession>
<dbReference type="AlphaFoldDB" id="A0A2N7AW99"/>
<name>A0A2N7AW99_9LACO</name>
<organism evidence="3 4">
    <name type="scientific">Companilactobacillus nuruki</name>
    <dbReference type="NCBI Taxonomy" id="1993540"/>
    <lineage>
        <taxon>Bacteria</taxon>
        <taxon>Bacillati</taxon>
        <taxon>Bacillota</taxon>
        <taxon>Bacilli</taxon>
        <taxon>Lactobacillales</taxon>
        <taxon>Lactobacillaceae</taxon>
        <taxon>Companilactobacillus</taxon>
    </lineage>
</organism>
<keyword evidence="4" id="KW-1185">Reference proteome</keyword>
<dbReference type="Pfam" id="PF13240">
    <property type="entry name" value="Zn_Ribbon_1"/>
    <property type="match status" value="1"/>
</dbReference>
<dbReference type="OrthoDB" id="2249789at2"/>
<evidence type="ECO:0000313" key="4">
    <source>
        <dbReference type="Proteomes" id="UP000235649"/>
    </source>
</evidence>
<feature type="transmembrane region" description="Helical" evidence="1">
    <location>
        <begin position="93"/>
        <end position="111"/>
    </location>
</feature>
<feature type="transmembrane region" description="Helical" evidence="1">
    <location>
        <begin position="69"/>
        <end position="87"/>
    </location>
</feature>
<keyword evidence="1" id="KW-1133">Transmembrane helix</keyword>
<sequence length="229" mass="25129">MVQSVKTENDNDLFSVSLIAFWVKGSITLDDSFLHVNMPNTILFGLLPAGKNKDTSPLSGITNVYTSKSYKLGSIILGAIIMLLGFSLMSTSFFGALLAILIGAAVLGGGIKTSFTYERSGITKIIEFPFFEAQRVDQLEDQLTKKLAQYQDDRNFRKQSEMTRVQSVNNTANVVNAIQNNSTSVKKETIDESALSRNESTQDVVFCPHCGTKLKAEVQFCTKCGTKLS</sequence>
<dbReference type="EMBL" id="NIPR01000005">
    <property type="protein sequence ID" value="PMD73027.1"/>
    <property type="molecule type" value="Genomic_DNA"/>
</dbReference>
<reference evidence="3 4" key="1">
    <citation type="submission" date="2017-05" db="EMBL/GenBank/DDBJ databases">
        <title>Lactobacillus nurukis nov., sp. nov., isolated from nuruk.</title>
        <authorList>
            <person name="Kim S.-J."/>
        </authorList>
    </citation>
    <scope>NUCLEOTIDE SEQUENCE [LARGE SCALE GENOMIC DNA]</scope>
    <source>
        <strain evidence="3 4">SYF10-1a</strain>
    </source>
</reference>
<feature type="domain" description="Zinc-ribbon" evidence="2">
    <location>
        <begin position="206"/>
        <end position="228"/>
    </location>
</feature>
<dbReference type="Proteomes" id="UP000235649">
    <property type="component" value="Unassembled WGS sequence"/>
</dbReference>
<evidence type="ECO:0000313" key="3">
    <source>
        <dbReference type="EMBL" id="PMD73027.1"/>
    </source>
</evidence>
<gene>
    <name evidence="3" type="ORF">CBP76_02515</name>
</gene>
<evidence type="ECO:0000256" key="1">
    <source>
        <dbReference type="SAM" id="Phobius"/>
    </source>
</evidence>
<evidence type="ECO:0000259" key="2">
    <source>
        <dbReference type="Pfam" id="PF13240"/>
    </source>
</evidence>
<keyword evidence="1" id="KW-0472">Membrane</keyword>